<proteinExistence type="inferred from homology"/>
<evidence type="ECO:0000256" key="3">
    <source>
        <dbReference type="ARBA" id="ARBA00021584"/>
    </source>
</evidence>
<evidence type="ECO:0000256" key="4">
    <source>
        <dbReference type="ARBA" id="ARBA00022640"/>
    </source>
</evidence>
<feature type="transmembrane region" description="Helical" evidence="5">
    <location>
        <begin position="14"/>
        <end position="34"/>
    </location>
</feature>
<dbReference type="EMBL" id="MH396014">
    <property type="protein sequence ID" value="AXI97208.1"/>
    <property type="molecule type" value="Genomic_DNA"/>
</dbReference>
<protein>
    <recommendedName>
        <fullName evidence="3">Uncharacterized protein ycf33</fullName>
    </recommendedName>
</protein>
<comment type="similarity">
    <text evidence="2">Belongs to the ycf33 family.</text>
</comment>
<dbReference type="GO" id="GO:0009536">
    <property type="term" value="C:plastid"/>
    <property type="evidence" value="ECO:0007669"/>
    <property type="project" value="UniProtKB-SubCell"/>
</dbReference>
<keyword evidence="5" id="KW-0812">Transmembrane</keyword>
<sequence length="65" mass="7861">MTNFWKNIRRFPSFLFSVITGFFLTTFYPIFELLKEKNKRIIIVTIILIFIITILNILRYMLGIN</sequence>
<evidence type="ECO:0000256" key="1">
    <source>
        <dbReference type="ARBA" id="ARBA00004474"/>
    </source>
</evidence>
<reference evidence="6" key="1">
    <citation type="submission" date="2018-05" db="EMBL/GenBank/DDBJ databases">
        <title>Organellar genomes of Gracilariaceae.</title>
        <authorList>
            <person name="Iha C."/>
            <person name="Oliveira M.C."/>
        </authorList>
    </citation>
    <scope>NUCLEOTIDE SEQUENCE</scope>
</reference>
<dbReference type="AlphaFoldDB" id="A0A345U9S2"/>
<feature type="transmembrane region" description="Helical" evidence="5">
    <location>
        <begin position="41"/>
        <end position="62"/>
    </location>
</feature>
<keyword evidence="5" id="KW-0472">Membrane</keyword>
<keyword evidence="6" id="KW-0150">Chloroplast</keyword>
<dbReference type="GeneID" id="37623818"/>
<name>A0A345U9S2_9FLOR</name>
<evidence type="ECO:0000313" key="6">
    <source>
        <dbReference type="EMBL" id="AXI97208.1"/>
    </source>
</evidence>
<dbReference type="InterPro" id="IPR008470">
    <property type="entry name" value="Uncharacterised_Ycf33"/>
</dbReference>
<dbReference type="RefSeq" id="YP_009511331.1">
    <property type="nucleotide sequence ID" value="NC_039143.1"/>
</dbReference>
<accession>A0A345U9S2</accession>
<organism evidence="6">
    <name type="scientific">Gracilariopsis longissima</name>
    <dbReference type="NCBI Taxonomy" id="172976"/>
    <lineage>
        <taxon>Eukaryota</taxon>
        <taxon>Rhodophyta</taxon>
        <taxon>Florideophyceae</taxon>
        <taxon>Rhodymeniophycidae</taxon>
        <taxon>Gracilariales</taxon>
        <taxon>Gracilariaceae</taxon>
        <taxon>Gracilariopsis</taxon>
    </lineage>
</organism>
<geneLocation type="chloroplast" evidence="6"/>
<evidence type="ECO:0000256" key="2">
    <source>
        <dbReference type="ARBA" id="ARBA00010985"/>
    </source>
</evidence>
<dbReference type="Pfam" id="PF05421">
    <property type="entry name" value="DUF751"/>
    <property type="match status" value="1"/>
</dbReference>
<gene>
    <name evidence="6" type="primary">ycf33</name>
</gene>
<evidence type="ECO:0000256" key="5">
    <source>
        <dbReference type="SAM" id="Phobius"/>
    </source>
</evidence>
<keyword evidence="4 6" id="KW-0934">Plastid</keyword>
<keyword evidence="5" id="KW-1133">Transmembrane helix</keyword>
<comment type="subcellular location">
    <subcellularLocation>
        <location evidence="1">Plastid</location>
    </subcellularLocation>
</comment>